<sequence>MSAADTLDNPCGGNSSRVLRNPIRLDVNGPLYYGIYKGALPVISSNSVAVRILYPIFWGLMTLSTFDNDLEPTSNWLEVVFSITNVLSGLMLFTLLIGNIQKRKMQIRIRDMEWWMKRRQLPSQLRHRVRHYERQTWSTMGGHDEMELVKDLPEGLRRDIKQFLFLDFIRKVPRFQSPDDLILDNICEPC</sequence>
<keyword evidence="5" id="KW-1185">Reference proteome</keyword>
<keyword evidence="3" id="KW-0472">Membrane</keyword>
<reference evidence="4" key="2">
    <citation type="submission" date="2022-03" db="EMBL/GenBank/DDBJ databases">
        <title>Draft title - Genomic analysis of global carrot germplasm unveils the trajectory of domestication and the origin of high carotenoid orange carrot.</title>
        <authorList>
            <person name="Iorizzo M."/>
            <person name="Ellison S."/>
            <person name="Senalik D."/>
            <person name="Macko-Podgorni A."/>
            <person name="Grzebelus D."/>
            <person name="Bostan H."/>
            <person name="Rolling W."/>
            <person name="Curaba J."/>
            <person name="Simon P."/>
        </authorList>
    </citation>
    <scope>NUCLEOTIDE SEQUENCE</scope>
    <source>
        <tissue evidence="4">Leaf</tissue>
    </source>
</reference>
<dbReference type="Gene3D" id="1.10.287.630">
    <property type="entry name" value="Helix hairpin bin"/>
    <property type="match status" value="1"/>
</dbReference>
<dbReference type="GO" id="GO:0016020">
    <property type="term" value="C:membrane"/>
    <property type="evidence" value="ECO:0007669"/>
    <property type="project" value="UniProtKB-SubCell"/>
</dbReference>
<dbReference type="PANTHER" id="PTHR45651:SF50">
    <property type="entry name" value="CYCLIC NUCLEOTIDE-GATED ION CHANNEL 2"/>
    <property type="match status" value="1"/>
</dbReference>
<evidence type="ECO:0000256" key="2">
    <source>
        <dbReference type="ARBA" id="ARBA00023303"/>
    </source>
</evidence>
<evidence type="ECO:0000313" key="4">
    <source>
        <dbReference type="EMBL" id="WOG92422.1"/>
    </source>
</evidence>
<gene>
    <name evidence="4" type="ORF">DCAR_0311688</name>
</gene>
<dbReference type="Proteomes" id="UP000077755">
    <property type="component" value="Chromosome 3"/>
</dbReference>
<keyword evidence="1" id="KW-0406">Ion transport</keyword>
<feature type="transmembrane region" description="Helical" evidence="3">
    <location>
        <begin position="79"/>
        <end position="100"/>
    </location>
</feature>
<keyword evidence="3" id="KW-0812">Transmembrane</keyword>
<evidence type="ECO:0000256" key="3">
    <source>
        <dbReference type="SAM" id="Phobius"/>
    </source>
</evidence>
<keyword evidence="1" id="KW-0813">Transport</keyword>
<proteinExistence type="predicted"/>
<dbReference type="PANTHER" id="PTHR45651">
    <property type="entry name" value="CYCLIC NUCLEOTIDE-GATED ION CHANNEL 15-RELATED-RELATED"/>
    <property type="match status" value="1"/>
</dbReference>
<evidence type="ECO:0000256" key="1">
    <source>
        <dbReference type="ARBA" id="ARBA00023286"/>
    </source>
</evidence>
<dbReference type="SUPFAM" id="SSF51206">
    <property type="entry name" value="cAMP-binding domain-like"/>
    <property type="match status" value="1"/>
</dbReference>
<keyword evidence="3" id="KW-1133">Transmembrane helix</keyword>
<evidence type="ECO:0008006" key="6">
    <source>
        <dbReference type="Google" id="ProtNLM"/>
    </source>
</evidence>
<protein>
    <recommendedName>
        <fullName evidence="6">Ion transport domain-containing protein</fullName>
    </recommendedName>
</protein>
<keyword evidence="2" id="KW-0407">Ion channel</keyword>
<dbReference type="AlphaFoldDB" id="A0AAF0WM14"/>
<evidence type="ECO:0000313" key="5">
    <source>
        <dbReference type="Proteomes" id="UP000077755"/>
    </source>
</evidence>
<reference evidence="4" key="1">
    <citation type="journal article" date="2016" name="Nat. Genet.">
        <title>A high-quality carrot genome assembly provides new insights into carotenoid accumulation and asterid genome evolution.</title>
        <authorList>
            <person name="Iorizzo M."/>
            <person name="Ellison S."/>
            <person name="Senalik D."/>
            <person name="Zeng P."/>
            <person name="Satapoomin P."/>
            <person name="Huang J."/>
            <person name="Bowman M."/>
            <person name="Iovene M."/>
            <person name="Sanseverino W."/>
            <person name="Cavagnaro P."/>
            <person name="Yildiz M."/>
            <person name="Macko-Podgorni A."/>
            <person name="Moranska E."/>
            <person name="Grzebelus E."/>
            <person name="Grzebelus D."/>
            <person name="Ashrafi H."/>
            <person name="Zheng Z."/>
            <person name="Cheng S."/>
            <person name="Spooner D."/>
            <person name="Van Deynze A."/>
            <person name="Simon P."/>
        </authorList>
    </citation>
    <scope>NUCLEOTIDE SEQUENCE</scope>
    <source>
        <tissue evidence="4">Leaf</tissue>
    </source>
</reference>
<organism evidence="4 5">
    <name type="scientific">Daucus carota subsp. sativus</name>
    <name type="common">Carrot</name>
    <dbReference type="NCBI Taxonomy" id="79200"/>
    <lineage>
        <taxon>Eukaryota</taxon>
        <taxon>Viridiplantae</taxon>
        <taxon>Streptophyta</taxon>
        <taxon>Embryophyta</taxon>
        <taxon>Tracheophyta</taxon>
        <taxon>Spermatophyta</taxon>
        <taxon>Magnoliopsida</taxon>
        <taxon>eudicotyledons</taxon>
        <taxon>Gunneridae</taxon>
        <taxon>Pentapetalae</taxon>
        <taxon>asterids</taxon>
        <taxon>campanulids</taxon>
        <taxon>Apiales</taxon>
        <taxon>Apiaceae</taxon>
        <taxon>Apioideae</taxon>
        <taxon>Scandiceae</taxon>
        <taxon>Daucinae</taxon>
        <taxon>Daucus</taxon>
        <taxon>Daucus sect. Daucus</taxon>
    </lineage>
</organism>
<dbReference type="InterPro" id="IPR018490">
    <property type="entry name" value="cNMP-bd_dom_sf"/>
</dbReference>
<dbReference type="GO" id="GO:0034220">
    <property type="term" value="P:monoatomic ion transmembrane transport"/>
    <property type="evidence" value="ECO:0007669"/>
    <property type="project" value="UniProtKB-KW"/>
</dbReference>
<dbReference type="EMBL" id="CP093345">
    <property type="protein sequence ID" value="WOG92422.1"/>
    <property type="molecule type" value="Genomic_DNA"/>
</dbReference>
<name>A0AAF0WM14_DAUCS</name>
<accession>A0AAF0WM14</accession>
<keyword evidence="1" id="KW-1071">Ligand-gated ion channel</keyword>